<accession>A0ACC1L7T0</accession>
<name>A0ACC1L7T0_9FUNG</name>
<evidence type="ECO:0000313" key="1">
    <source>
        <dbReference type="EMBL" id="KAJ2802552.1"/>
    </source>
</evidence>
<sequence length="1090" mass="114643">MTAAWSSEWQPTEREQSAYAHLFSLVDTRGEGVVRGQAAVPFFQKSGLPDATLGEIWQLADSDSKGHLTAPEFGVAMKLISLAQAQRPVALGELGSEAGLPELKGIVHRADVGSPSTPSLAAMRGRSGSSTSSTGWARGLVGAAESLDNLPETVVPAREKQQYAQIFAGSGPVDGVLDGAAARALFTKTKLDNGQLNRIWALADPRAEGKLRLPGFIVAMYFIRRTMENRAFELPAVCPPSLWRSAGGELARSPLGSLSQTSLGGVLSPEVPAAQWDVTKDEWRRYEQFFDSLDSQRAGYLVGDVPVNFFLKSKLPEEELSRVWDLADTKHCGRLGKEEFAVAMHLINARLAGTPIPDRLPPTLVPPSMRRHLPASSSSNALSRVHSISPQLRPASAVGRVQQMGDIKRAASYSSSSLREPAAEPISRAMTELTPVPLSVASTADDSEIAALQGRIGQIEGQSQVLQGQRAATTGQLASATTRKQALEVRLAAVQSSHDAEQRINRELEARLADEEVRVGALQEQVAEANKLLTAVSAQHGQLEQAVHRAQTQQLALGQRLHQAQEDERQLRAEIESLEAQKLQLEQRLAVVESQIRHQQQANTGLSQLAAGLKRDVDEAAQRVEAAEKESPSFDDIFGAADAQGPVSASAATEDAVSGSGVDGAAAASPGSELLPQDGAANTSAFDTFGAHSADPFEEFLQSATASPQPAATSAFGKTPKRHAAEEVDAKTKQFDALFESSGAPAATRSMSKPQSGAASWEAADPRSVTSTPAPGSSAGPRKGQQAAKSTPSSPPPLSGASKRPELLEASGKGFAADFGTAFGEVAGGSDRAISRDIEAFETKFPDIGALGITDGGLSGEAPAAISSGTEDLTFESVFGNDGAAAPKAAEADLPTDKGDAGVTSDAKPAVEPAAEPATEPAVEQAASMDSGDAQAPEQPRPVEAKRNGKGGDDDEAAAPPVVRRTNVSARPISRVLSIFRPSSSRGSGWLAAVGGGGGGGGDGSGGSAANGKRSSATKRSSAAKRQQARNREFEAQWAGGDWPEWVRRGEHYHERKMLTEMGYPKDRVVEALEVNDFNLTQATDYLLSS</sequence>
<evidence type="ECO:0000313" key="2">
    <source>
        <dbReference type="Proteomes" id="UP001140087"/>
    </source>
</evidence>
<organism evidence="1 2">
    <name type="scientific">Coemansia helicoidea</name>
    <dbReference type="NCBI Taxonomy" id="1286919"/>
    <lineage>
        <taxon>Eukaryota</taxon>
        <taxon>Fungi</taxon>
        <taxon>Fungi incertae sedis</taxon>
        <taxon>Zoopagomycota</taxon>
        <taxon>Kickxellomycotina</taxon>
        <taxon>Kickxellomycetes</taxon>
        <taxon>Kickxellales</taxon>
        <taxon>Kickxellaceae</taxon>
        <taxon>Coemansia</taxon>
    </lineage>
</organism>
<gene>
    <name evidence="1" type="ORF">H4R21_002374</name>
</gene>
<protein>
    <submittedName>
        <fullName evidence="1">Uncharacterized protein</fullName>
    </submittedName>
</protein>
<dbReference type="Proteomes" id="UP001140087">
    <property type="component" value="Unassembled WGS sequence"/>
</dbReference>
<dbReference type="EMBL" id="JANBUN010000602">
    <property type="protein sequence ID" value="KAJ2802552.1"/>
    <property type="molecule type" value="Genomic_DNA"/>
</dbReference>
<proteinExistence type="predicted"/>
<keyword evidence="2" id="KW-1185">Reference proteome</keyword>
<comment type="caution">
    <text evidence="1">The sequence shown here is derived from an EMBL/GenBank/DDBJ whole genome shotgun (WGS) entry which is preliminary data.</text>
</comment>
<reference evidence="1" key="1">
    <citation type="submission" date="2022-07" db="EMBL/GenBank/DDBJ databases">
        <title>Phylogenomic reconstructions and comparative analyses of Kickxellomycotina fungi.</title>
        <authorList>
            <person name="Reynolds N.K."/>
            <person name="Stajich J.E."/>
            <person name="Barry K."/>
            <person name="Grigoriev I.V."/>
            <person name="Crous P."/>
            <person name="Smith M.E."/>
        </authorList>
    </citation>
    <scope>NUCLEOTIDE SEQUENCE</scope>
    <source>
        <strain evidence="1">BCRC 34780</strain>
    </source>
</reference>